<dbReference type="CDD" id="cd14667">
    <property type="entry name" value="3D_containing_proteins"/>
    <property type="match status" value="1"/>
</dbReference>
<evidence type="ECO:0000313" key="5">
    <source>
        <dbReference type="Proteomes" id="UP000077421"/>
    </source>
</evidence>
<dbReference type="EMBL" id="MWPS01000002">
    <property type="protein sequence ID" value="OPG17552.1"/>
    <property type="molecule type" value="Genomic_DNA"/>
</dbReference>
<evidence type="ECO:0000313" key="4">
    <source>
        <dbReference type="EMBL" id="OPG17552.1"/>
    </source>
</evidence>
<dbReference type="InterPro" id="IPR051933">
    <property type="entry name" value="Resuscitation_pf_RpfB"/>
</dbReference>
<dbReference type="AlphaFoldDB" id="A0A162SN33"/>
<dbReference type="Pfam" id="PF06725">
    <property type="entry name" value="3D"/>
    <property type="match status" value="1"/>
</dbReference>
<dbReference type="GO" id="GO:0019867">
    <property type="term" value="C:outer membrane"/>
    <property type="evidence" value="ECO:0007669"/>
    <property type="project" value="InterPro"/>
</dbReference>
<dbReference type="InterPro" id="IPR059180">
    <property type="entry name" value="3D_YorM"/>
</dbReference>
<comment type="caution">
    <text evidence="3">The sequence shown here is derived from an EMBL/GenBank/DDBJ whole genome shotgun (WGS) entry which is preliminary data.</text>
</comment>
<dbReference type="Pfam" id="PF01476">
    <property type="entry name" value="LysM"/>
    <property type="match status" value="2"/>
</dbReference>
<dbReference type="PANTHER" id="PTHR39160">
    <property type="entry name" value="CELL WALL-BINDING PROTEIN YOCH"/>
    <property type="match status" value="1"/>
</dbReference>
<keyword evidence="6" id="KW-1185">Reference proteome</keyword>
<dbReference type="InterPro" id="IPR018392">
    <property type="entry name" value="LysM"/>
</dbReference>
<reference evidence="4 6" key="2">
    <citation type="submission" date="2017-02" db="EMBL/GenBank/DDBJ databases">
        <title>Draft genome of Acidibacillus ferrooxidans Huett2.</title>
        <authorList>
            <person name="Schopf S."/>
        </authorList>
    </citation>
    <scope>NUCLEOTIDE SEQUENCE [LARGE SCALE GENOMIC DNA]</scope>
    <source>
        <strain evidence="4 6">Huett2</strain>
    </source>
</reference>
<dbReference type="GO" id="GO:0009254">
    <property type="term" value="P:peptidoglycan turnover"/>
    <property type="evidence" value="ECO:0007669"/>
    <property type="project" value="InterPro"/>
</dbReference>
<dbReference type="GO" id="GO:0004553">
    <property type="term" value="F:hydrolase activity, hydrolyzing O-glycosyl compounds"/>
    <property type="evidence" value="ECO:0007669"/>
    <property type="project" value="InterPro"/>
</dbReference>
<dbReference type="InterPro" id="IPR036779">
    <property type="entry name" value="LysM_dom_sf"/>
</dbReference>
<keyword evidence="1" id="KW-0732">Signal</keyword>
<gene>
    <name evidence="3" type="ORF">AYW79_00600</name>
    <name evidence="4" type="ORF">B2M26_00895</name>
</gene>
<dbReference type="OrthoDB" id="9798935at2"/>
<evidence type="ECO:0000313" key="3">
    <source>
        <dbReference type="EMBL" id="OAG95443.1"/>
    </source>
</evidence>
<dbReference type="InterPro" id="IPR010611">
    <property type="entry name" value="3D_dom"/>
</dbReference>
<dbReference type="InterPro" id="IPR036908">
    <property type="entry name" value="RlpA-like_sf"/>
</dbReference>
<dbReference type="Proteomes" id="UP000190229">
    <property type="component" value="Unassembled WGS sequence"/>
</dbReference>
<evidence type="ECO:0000259" key="2">
    <source>
        <dbReference type="PROSITE" id="PS51782"/>
    </source>
</evidence>
<organism evidence="3 5">
    <name type="scientific">Ferroacidibacillus organovorans</name>
    <dbReference type="NCBI Taxonomy" id="1765683"/>
    <lineage>
        <taxon>Bacteria</taxon>
        <taxon>Bacillati</taxon>
        <taxon>Bacillota</taxon>
        <taxon>Bacilli</taxon>
        <taxon>Bacillales</taxon>
        <taxon>Alicyclobacillaceae</taxon>
        <taxon>Ferroacidibacillus</taxon>
    </lineage>
</organism>
<dbReference type="Gene3D" id="3.10.350.10">
    <property type="entry name" value="LysM domain"/>
    <property type="match status" value="2"/>
</dbReference>
<protein>
    <recommendedName>
        <fullName evidence="2">LysM domain-containing protein</fullName>
    </recommendedName>
</protein>
<name>A0A162SN33_9BACL</name>
<feature type="domain" description="LysM" evidence="2">
    <location>
        <begin position="84"/>
        <end position="127"/>
    </location>
</feature>
<dbReference type="Proteomes" id="UP000077421">
    <property type="component" value="Unassembled WGS sequence"/>
</dbReference>
<evidence type="ECO:0000256" key="1">
    <source>
        <dbReference type="ARBA" id="ARBA00022729"/>
    </source>
</evidence>
<dbReference type="SMART" id="SM00257">
    <property type="entry name" value="LysM"/>
    <property type="match status" value="2"/>
</dbReference>
<sequence length="265" mass="27759">MTYEIFKRLSAATLTVGSFLMFFGGDATSMAATLPAAPYTVKAGDTPLSIAHLTGFSVSRFDLVNHLAGPSARLIPGEKVALPFLYRVSSGDTLSYLAQHYGTTVARIMALNHLHSSLIYAGQTLLFARGSAAVQHVAHPLVFRAANVSSHVAPAPTPAKQGLGTFLASAYDPSVSSNGPWGAVDYFGQPLKFGDVAVDPSVIPLGSTLYISGYSDPALPAGGFYAKAVDTGGAIKGKRIDVFLPTYTAAMNFGLENVSVSIVRK</sequence>
<dbReference type="EMBL" id="LSUQ01000001">
    <property type="protein sequence ID" value="OAG95443.1"/>
    <property type="molecule type" value="Genomic_DNA"/>
</dbReference>
<dbReference type="Gene3D" id="2.40.40.10">
    <property type="entry name" value="RlpA-like domain"/>
    <property type="match status" value="1"/>
</dbReference>
<dbReference type="SUPFAM" id="SSF50685">
    <property type="entry name" value="Barwin-like endoglucanases"/>
    <property type="match status" value="1"/>
</dbReference>
<accession>A0A162SN33</accession>
<dbReference type="PROSITE" id="PS51782">
    <property type="entry name" value="LYSM"/>
    <property type="match status" value="1"/>
</dbReference>
<evidence type="ECO:0000313" key="6">
    <source>
        <dbReference type="Proteomes" id="UP000190229"/>
    </source>
</evidence>
<reference evidence="3 5" key="1">
    <citation type="submission" date="2016-02" db="EMBL/GenBank/DDBJ databases">
        <title>Draft genome sequence of Acidibacillus ferrooxidans SLC66.</title>
        <authorList>
            <person name="Oliveira G."/>
            <person name="Nancucheo I."/>
            <person name="Dall'Agnol H."/>
            <person name="Johnson B."/>
            <person name="Oliveira R."/>
            <person name="Nunes G.L."/>
            <person name="Tzotzos G."/>
            <person name="Orellana S.C."/>
            <person name="Salim A.C."/>
            <person name="Araujo F.M."/>
        </authorList>
    </citation>
    <scope>NUCLEOTIDE SEQUENCE [LARGE SCALE GENOMIC DNA]</scope>
    <source>
        <strain evidence="3 5">SLC66</strain>
    </source>
</reference>
<dbReference type="RefSeq" id="WP_067560488.1">
    <property type="nucleotide sequence ID" value="NZ_LSUQ01000001.1"/>
</dbReference>
<dbReference type="PANTHER" id="PTHR39160:SF4">
    <property type="entry name" value="RESUSCITATION-PROMOTING FACTOR RPFB"/>
    <property type="match status" value="1"/>
</dbReference>
<dbReference type="CDD" id="cd00118">
    <property type="entry name" value="LysM"/>
    <property type="match status" value="1"/>
</dbReference>
<dbReference type="STRING" id="1765683.B2M26_00895"/>
<dbReference type="SUPFAM" id="SSF54106">
    <property type="entry name" value="LysM domain"/>
    <property type="match status" value="2"/>
</dbReference>
<proteinExistence type="predicted"/>